<dbReference type="InterPro" id="IPR048304">
    <property type="entry name" value="UbiD_Rift_dom"/>
</dbReference>
<sequence length="420" mass="44779">MVVPAVRGAEVTAIPAPRAPLTDDPTAMSLRAAVRRVPPAAHRVAGRLFERHEIAADFAERFTGVPANLSSRSEMVVRYRVSDSPIPVILGFYGDAYRVRSCLPGLPGQANQEAVAALIDAATAPVQVMRPRERWPEVDLCALPVLPSRDGKPNITMGVVYASQCGATTMSAHRMQVLDKNHLALRVGQEHELQALHAHAVAAGEQLAVSVNLGPPPAAMVACGLPPWLWPVGRPALAGALAGAPLALSAGVRTTVLADSEIVLEGYLDGTRTGDTPVLTVTAMTTRPDPVYHALLDPGRERSVVLGLAGALSVARTLDDDLVTDVHHSPAGGGTLLLVIAVHKRSPADDHRLSDIARRVFDRHPLGELIVFTDDDVDISCAEDVLWAIATRGTHRSEWSRGRTFVDATVPFGRTAFQGR</sequence>
<gene>
    <name evidence="4" type="ORF">Aglo03_02030</name>
</gene>
<organism evidence="4 5">
    <name type="scientific">Actinokineospora globicatena</name>
    <dbReference type="NCBI Taxonomy" id="103729"/>
    <lineage>
        <taxon>Bacteria</taxon>
        <taxon>Bacillati</taxon>
        <taxon>Actinomycetota</taxon>
        <taxon>Actinomycetes</taxon>
        <taxon>Pseudonocardiales</taxon>
        <taxon>Pseudonocardiaceae</taxon>
        <taxon>Actinokineospora</taxon>
    </lineage>
</organism>
<dbReference type="InterPro" id="IPR049381">
    <property type="entry name" value="UbiD-like_C"/>
</dbReference>
<dbReference type="AlphaFoldDB" id="A0A9W6V5G4"/>
<dbReference type="Proteomes" id="UP001165042">
    <property type="component" value="Unassembled WGS sequence"/>
</dbReference>
<accession>A0A9W6V5G4</accession>
<evidence type="ECO:0000256" key="1">
    <source>
        <dbReference type="ARBA" id="ARBA00010021"/>
    </source>
</evidence>
<dbReference type="GO" id="GO:0016831">
    <property type="term" value="F:carboxy-lyase activity"/>
    <property type="evidence" value="ECO:0007669"/>
    <property type="project" value="InterPro"/>
</dbReference>
<dbReference type="PANTHER" id="PTHR30108">
    <property type="entry name" value="3-OCTAPRENYL-4-HYDROXYBENZOATE CARBOXY-LYASE-RELATED"/>
    <property type="match status" value="1"/>
</dbReference>
<evidence type="ECO:0000259" key="2">
    <source>
        <dbReference type="Pfam" id="PF01977"/>
    </source>
</evidence>
<dbReference type="PANTHER" id="PTHR30108:SF21">
    <property type="entry name" value="4-HYDROXYBENZOATE DECARBOXYLASE"/>
    <property type="match status" value="1"/>
</dbReference>
<evidence type="ECO:0000313" key="5">
    <source>
        <dbReference type="Proteomes" id="UP001165042"/>
    </source>
</evidence>
<comment type="caution">
    <text evidence="4">The sequence shown here is derived from an EMBL/GenBank/DDBJ whole genome shotgun (WGS) entry which is preliminary data.</text>
</comment>
<evidence type="ECO:0008006" key="6">
    <source>
        <dbReference type="Google" id="ProtNLM"/>
    </source>
</evidence>
<dbReference type="Gene3D" id="3.40.1670.10">
    <property type="entry name" value="UbiD C-terminal domain-like"/>
    <property type="match status" value="1"/>
</dbReference>
<name>A0A9W6V5G4_9PSEU</name>
<dbReference type="InterPro" id="IPR002830">
    <property type="entry name" value="UbiD"/>
</dbReference>
<dbReference type="Pfam" id="PF01977">
    <property type="entry name" value="UbiD"/>
    <property type="match status" value="1"/>
</dbReference>
<dbReference type="GO" id="GO:0005737">
    <property type="term" value="C:cytoplasm"/>
    <property type="evidence" value="ECO:0007669"/>
    <property type="project" value="TreeGrafter"/>
</dbReference>
<dbReference type="EMBL" id="BSSD01000001">
    <property type="protein sequence ID" value="GLW89387.1"/>
    <property type="molecule type" value="Genomic_DNA"/>
</dbReference>
<feature type="domain" description="3-octaprenyl-4-hydroxybenzoate carboxy-lyase-like Rift-related" evidence="2">
    <location>
        <begin position="121"/>
        <end position="295"/>
    </location>
</feature>
<dbReference type="SUPFAM" id="SSF50475">
    <property type="entry name" value="FMN-binding split barrel"/>
    <property type="match status" value="1"/>
</dbReference>
<dbReference type="Pfam" id="PF20696">
    <property type="entry name" value="UbiD_C"/>
    <property type="match status" value="1"/>
</dbReference>
<dbReference type="SUPFAM" id="SSF143968">
    <property type="entry name" value="UbiD C-terminal domain-like"/>
    <property type="match status" value="1"/>
</dbReference>
<evidence type="ECO:0000259" key="3">
    <source>
        <dbReference type="Pfam" id="PF20696"/>
    </source>
</evidence>
<comment type="similarity">
    <text evidence="1">Belongs to the UbiD family.</text>
</comment>
<proteinExistence type="inferred from homology"/>
<feature type="domain" description="3-octaprenyl-4-hydroxybenzoate carboxy-lyase-like C-terminal" evidence="3">
    <location>
        <begin position="311"/>
        <end position="392"/>
    </location>
</feature>
<protein>
    <recommendedName>
        <fullName evidence="6">4-hydroxy-3-polyprenylbenzoate decarboxylase</fullName>
    </recommendedName>
</protein>
<reference evidence="4" key="1">
    <citation type="submission" date="2023-02" db="EMBL/GenBank/DDBJ databases">
        <title>Actinokineospora globicatena NBRC 15670.</title>
        <authorList>
            <person name="Ichikawa N."/>
            <person name="Sato H."/>
            <person name="Tonouchi N."/>
        </authorList>
    </citation>
    <scope>NUCLEOTIDE SEQUENCE</scope>
    <source>
        <strain evidence="4">NBRC 15670</strain>
    </source>
</reference>
<keyword evidence="5" id="KW-1185">Reference proteome</keyword>
<evidence type="ECO:0000313" key="4">
    <source>
        <dbReference type="EMBL" id="GLW89387.1"/>
    </source>
</evidence>